<evidence type="ECO:0000256" key="2">
    <source>
        <dbReference type="ARBA" id="ARBA00022730"/>
    </source>
</evidence>
<dbReference type="SUPFAM" id="SSF53137">
    <property type="entry name" value="Translational machinery components"/>
    <property type="match status" value="1"/>
</dbReference>
<proteinExistence type="inferred from homology"/>
<evidence type="ECO:0000256" key="6">
    <source>
        <dbReference type="ARBA" id="ARBA00035197"/>
    </source>
</evidence>
<keyword evidence="4 7" id="KW-0689">Ribosomal protein</keyword>
<keyword evidence="5 7" id="KW-0687">Ribonucleoprotein</keyword>
<evidence type="ECO:0000313" key="9">
    <source>
        <dbReference type="Proteomes" id="UP000177953"/>
    </source>
</evidence>
<keyword evidence="2 7" id="KW-0699">rRNA-binding</keyword>
<accession>A0A1F6MCQ2</accession>
<keyword evidence="3 7" id="KW-0694">RNA-binding</keyword>
<dbReference type="GO" id="GO:0003735">
    <property type="term" value="F:structural constituent of ribosome"/>
    <property type="evidence" value="ECO:0007669"/>
    <property type="project" value="InterPro"/>
</dbReference>
<dbReference type="InterPro" id="IPR004389">
    <property type="entry name" value="Ribosomal_uL18_bac-type"/>
</dbReference>
<dbReference type="NCBIfam" id="TIGR00060">
    <property type="entry name" value="L18_bact"/>
    <property type="match status" value="1"/>
</dbReference>
<dbReference type="CDD" id="cd00432">
    <property type="entry name" value="Ribosomal_L18_L5e"/>
    <property type="match status" value="1"/>
</dbReference>
<dbReference type="EMBL" id="MFPU01000043">
    <property type="protein sequence ID" value="OGH69437.1"/>
    <property type="molecule type" value="Genomic_DNA"/>
</dbReference>
<dbReference type="Gene3D" id="3.30.420.100">
    <property type="match status" value="1"/>
</dbReference>
<comment type="similarity">
    <text evidence="1 7">Belongs to the universal ribosomal protein uL18 family.</text>
</comment>
<evidence type="ECO:0000313" key="8">
    <source>
        <dbReference type="EMBL" id="OGH69437.1"/>
    </source>
</evidence>
<evidence type="ECO:0000256" key="4">
    <source>
        <dbReference type="ARBA" id="ARBA00022980"/>
    </source>
</evidence>
<dbReference type="AlphaFoldDB" id="A0A1F6MCQ2"/>
<dbReference type="GO" id="GO:1990904">
    <property type="term" value="C:ribonucleoprotein complex"/>
    <property type="evidence" value="ECO:0007669"/>
    <property type="project" value="UniProtKB-KW"/>
</dbReference>
<evidence type="ECO:0000256" key="3">
    <source>
        <dbReference type="ARBA" id="ARBA00022884"/>
    </source>
</evidence>
<sequence length="122" mass="13306">MKRLIEKNKSNLRQVRHKRIMVSGTKDKPRLSVFRGLRSMVAQLIDDQSGKTLCYVKSGEVKKAAVEGRSGKVAIGYLVGKALAEKAGAQGITKAVFDRAGYKYHGRVQAVAEGARDGGIQF</sequence>
<dbReference type="HAMAP" id="MF_01337_B">
    <property type="entry name" value="Ribosomal_uL18_B"/>
    <property type="match status" value="1"/>
</dbReference>
<dbReference type="PANTHER" id="PTHR12899">
    <property type="entry name" value="39S RIBOSOMAL PROTEIN L18, MITOCHONDRIAL"/>
    <property type="match status" value="1"/>
</dbReference>
<organism evidence="8 9">
    <name type="scientific">Candidatus Magasanikbacteria bacterium RIFCSPHIGHO2_01_FULL_47_8</name>
    <dbReference type="NCBI Taxonomy" id="1798673"/>
    <lineage>
        <taxon>Bacteria</taxon>
        <taxon>Candidatus Magasanikiibacteriota</taxon>
    </lineage>
</organism>
<protein>
    <recommendedName>
        <fullName evidence="6 7">Large ribosomal subunit protein uL18</fullName>
    </recommendedName>
</protein>
<comment type="subunit">
    <text evidence="7">Part of the 50S ribosomal subunit; part of the 5S rRNA/L5/L18/L25 subcomplex. Contacts the 5S and 23S rRNAs.</text>
</comment>
<evidence type="ECO:0000256" key="7">
    <source>
        <dbReference type="HAMAP-Rule" id="MF_01337"/>
    </source>
</evidence>
<dbReference type="GO" id="GO:0008097">
    <property type="term" value="F:5S rRNA binding"/>
    <property type="evidence" value="ECO:0007669"/>
    <property type="project" value="TreeGrafter"/>
</dbReference>
<evidence type="ECO:0000256" key="5">
    <source>
        <dbReference type="ARBA" id="ARBA00023274"/>
    </source>
</evidence>
<dbReference type="PANTHER" id="PTHR12899:SF3">
    <property type="entry name" value="LARGE RIBOSOMAL SUBUNIT PROTEIN UL18M"/>
    <property type="match status" value="1"/>
</dbReference>
<name>A0A1F6MCQ2_9BACT</name>
<gene>
    <name evidence="7" type="primary">rplR</name>
    <name evidence="8" type="ORF">A2754_01650</name>
</gene>
<reference evidence="8 9" key="1">
    <citation type="journal article" date="2016" name="Nat. Commun.">
        <title>Thousands of microbial genomes shed light on interconnected biogeochemical processes in an aquifer system.</title>
        <authorList>
            <person name="Anantharaman K."/>
            <person name="Brown C.T."/>
            <person name="Hug L.A."/>
            <person name="Sharon I."/>
            <person name="Castelle C.J."/>
            <person name="Probst A.J."/>
            <person name="Thomas B.C."/>
            <person name="Singh A."/>
            <person name="Wilkins M.J."/>
            <person name="Karaoz U."/>
            <person name="Brodie E.L."/>
            <person name="Williams K.H."/>
            <person name="Hubbard S.S."/>
            <person name="Banfield J.F."/>
        </authorList>
    </citation>
    <scope>NUCLEOTIDE SEQUENCE [LARGE SCALE GENOMIC DNA]</scope>
</reference>
<dbReference type="Proteomes" id="UP000177953">
    <property type="component" value="Unassembled WGS sequence"/>
</dbReference>
<dbReference type="Pfam" id="PF00861">
    <property type="entry name" value="Ribosomal_L18p"/>
    <property type="match status" value="1"/>
</dbReference>
<evidence type="ECO:0000256" key="1">
    <source>
        <dbReference type="ARBA" id="ARBA00007116"/>
    </source>
</evidence>
<dbReference type="GO" id="GO:0005840">
    <property type="term" value="C:ribosome"/>
    <property type="evidence" value="ECO:0007669"/>
    <property type="project" value="UniProtKB-KW"/>
</dbReference>
<comment type="function">
    <text evidence="7">This is one of the proteins that bind and probably mediate the attachment of the 5S RNA into the large ribosomal subunit, where it forms part of the central protuberance.</text>
</comment>
<dbReference type="InterPro" id="IPR057268">
    <property type="entry name" value="Ribosomal_L18"/>
</dbReference>
<dbReference type="GO" id="GO:0006412">
    <property type="term" value="P:translation"/>
    <property type="evidence" value="ECO:0007669"/>
    <property type="project" value="UniProtKB-UniRule"/>
</dbReference>
<dbReference type="GO" id="GO:0005737">
    <property type="term" value="C:cytoplasm"/>
    <property type="evidence" value="ECO:0007669"/>
    <property type="project" value="UniProtKB-ARBA"/>
</dbReference>
<comment type="caution">
    <text evidence="8">The sequence shown here is derived from an EMBL/GenBank/DDBJ whole genome shotgun (WGS) entry which is preliminary data.</text>
</comment>
<dbReference type="InterPro" id="IPR005484">
    <property type="entry name" value="Ribosomal_uL18_bac/plant/anim"/>
</dbReference>